<dbReference type="PANTHER" id="PTHR32251:SF23">
    <property type="entry name" value="3-OXO-5-ALPHA-STEROID 4-DEHYDROGENASE (DUF1295)"/>
    <property type="match status" value="1"/>
</dbReference>
<dbReference type="AlphaFoldDB" id="A0A1E3QDJ5"/>
<evidence type="ECO:0000313" key="3">
    <source>
        <dbReference type="Proteomes" id="UP000094385"/>
    </source>
</evidence>
<dbReference type="Pfam" id="PF06966">
    <property type="entry name" value="DUF1295"/>
    <property type="match status" value="1"/>
</dbReference>
<feature type="transmembrane region" description="Helical" evidence="1">
    <location>
        <begin position="98"/>
        <end position="116"/>
    </location>
</feature>
<dbReference type="GO" id="GO:0016020">
    <property type="term" value="C:membrane"/>
    <property type="evidence" value="ECO:0007669"/>
    <property type="project" value="TreeGrafter"/>
</dbReference>
<proteinExistence type="predicted"/>
<feature type="transmembrane region" description="Helical" evidence="1">
    <location>
        <begin position="184"/>
        <end position="205"/>
    </location>
</feature>
<evidence type="ECO:0008006" key="4">
    <source>
        <dbReference type="Google" id="ProtNLM"/>
    </source>
</evidence>
<evidence type="ECO:0000313" key="2">
    <source>
        <dbReference type="EMBL" id="ODQ75162.1"/>
    </source>
</evidence>
<gene>
    <name evidence="2" type="ORF">LIPSTDRAFT_69352</name>
</gene>
<protein>
    <recommendedName>
        <fullName evidence="4">Steroid 5-alpha reductase C-terminal domain-containing protein</fullName>
    </recommendedName>
</protein>
<dbReference type="Gene3D" id="1.20.120.1630">
    <property type="match status" value="1"/>
</dbReference>
<accession>A0A1E3QDJ5</accession>
<organism evidence="2 3">
    <name type="scientific">Lipomyces starkeyi NRRL Y-11557</name>
    <dbReference type="NCBI Taxonomy" id="675824"/>
    <lineage>
        <taxon>Eukaryota</taxon>
        <taxon>Fungi</taxon>
        <taxon>Dikarya</taxon>
        <taxon>Ascomycota</taxon>
        <taxon>Saccharomycotina</taxon>
        <taxon>Lipomycetes</taxon>
        <taxon>Lipomycetales</taxon>
        <taxon>Lipomycetaceae</taxon>
        <taxon>Lipomyces</taxon>
    </lineage>
</organism>
<name>A0A1E3QDJ5_LIPST</name>
<feature type="transmembrane region" description="Helical" evidence="1">
    <location>
        <begin position="146"/>
        <end position="172"/>
    </location>
</feature>
<evidence type="ECO:0000256" key="1">
    <source>
        <dbReference type="SAM" id="Phobius"/>
    </source>
</evidence>
<keyword evidence="1" id="KW-0472">Membrane</keyword>
<keyword evidence="1" id="KW-0812">Transmembrane</keyword>
<dbReference type="OrthoDB" id="201504at2759"/>
<sequence>MVISLICKVLGTSELFVLSQIELTKQFMTGRVAFSEYYVISYPFTSASLFHVLLMPIVFITGVLTHDVSQVDRLWSVVPSATIFHYAIHSYLNDIGSLRLYIYLAIALSWSTRLTYNFARKGGYSPEGEDYRWEILRSKMSHFQFLLFNALFISIAQLIILLCITAPAMILVEVGNEDLYTGDYVFATLLAACVILEAAADEYMWSYQSAKRHYKETGEVAKGFTAKALKRGFCTIGMFAYSRHPNFLMEQCIWCIPYFWGSYLTGNLFNWTIIGAPMYVCLFQGSTSFTEGITSAKYPEYKEYQKTVGRFIPNAGSHWVEVLEEDRTD</sequence>
<dbReference type="PANTHER" id="PTHR32251">
    <property type="entry name" value="3-OXO-5-ALPHA-STEROID 4-DEHYDROGENASE"/>
    <property type="match status" value="1"/>
</dbReference>
<keyword evidence="3" id="KW-1185">Reference proteome</keyword>
<dbReference type="InterPro" id="IPR010721">
    <property type="entry name" value="UstE-like"/>
</dbReference>
<dbReference type="Proteomes" id="UP000094385">
    <property type="component" value="Unassembled WGS sequence"/>
</dbReference>
<feature type="transmembrane region" description="Helical" evidence="1">
    <location>
        <begin position="37"/>
        <end position="62"/>
    </location>
</feature>
<reference evidence="2 3" key="1">
    <citation type="journal article" date="2016" name="Proc. Natl. Acad. Sci. U.S.A.">
        <title>Comparative genomics of biotechnologically important yeasts.</title>
        <authorList>
            <person name="Riley R."/>
            <person name="Haridas S."/>
            <person name="Wolfe K.H."/>
            <person name="Lopes M.R."/>
            <person name="Hittinger C.T."/>
            <person name="Goeker M."/>
            <person name="Salamov A.A."/>
            <person name="Wisecaver J.H."/>
            <person name="Long T.M."/>
            <person name="Calvey C.H."/>
            <person name="Aerts A.L."/>
            <person name="Barry K.W."/>
            <person name="Choi C."/>
            <person name="Clum A."/>
            <person name="Coughlan A.Y."/>
            <person name="Deshpande S."/>
            <person name="Douglass A.P."/>
            <person name="Hanson S.J."/>
            <person name="Klenk H.-P."/>
            <person name="LaButti K.M."/>
            <person name="Lapidus A."/>
            <person name="Lindquist E.A."/>
            <person name="Lipzen A.M."/>
            <person name="Meier-Kolthoff J.P."/>
            <person name="Ohm R.A."/>
            <person name="Otillar R.P."/>
            <person name="Pangilinan J.L."/>
            <person name="Peng Y."/>
            <person name="Rokas A."/>
            <person name="Rosa C.A."/>
            <person name="Scheuner C."/>
            <person name="Sibirny A.A."/>
            <person name="Slot J.C."/>
            <person name="Stielow J.B."/>
            <person name="Sun H."/>
            <person name="Kurtzman C.P."/>
            <person name="Blackwell M."/>
            <person name="Grigoriev I.V."/>
            <person name="Jeffries T.W."/>
        </authorList>
    </citation>
    <scope>NUCLEOTIDE SEQUENCE [LARGE SCALE GENOMIC DNA]</scope>
    <source>
        <strain evidence="2 3">NRRL Y-11557</strain>
    </source>
</reference>
<dbReference type="EMBL" id="KV454291">
    <property type="protein sequence ID" value="ODQ75162.1"/>
    <property type="molecule type" value="Genomic_DNA"/>
</dbReference>
<keyword evidence="1" id="KW-1133">Transmembrane helix</keyword>